<dbReference type="EMBL" id="CAJEWN010000344">
    <property type="protein sequence ID" value="CAD2179465.1"/>
    <property type="molecule type" value="Genomic_DNA"/>
</dbReference>
<evidence type="ECO:0000313" key="3">
    <source>
        <dbReference type="Proteomes" id="UP000580250"/>
    </source>
</evidence>
<feature type="compositionally biased region" description="Low complexity" evidence="1">
    <location>
        <begin position="27"/>
        <end position="50"/>
    </location>
</feature>
<proteinExistence type="predicted"/>
<dbReference type="Proteomes" id="UP000580250">
    <property type="component" value="Unassembled WGS sequence"/>
</dbReference>
<accession>A0A6V7VWZ5</accession>
<dbReference type="AlphaFoldDB" id="A0A6V7VWZ5"/>
<reference evidence="2 3" key="1">
    <citation type="submission" date="2020-08" db="EMBL/GenBank/DDBJ databases">
        <authorList>
            <person name="Koutsovoulos G."/>
            <person name="Danchin GJ E."/>
        </authorList>
    </citation>
    <scope>NUCLEOTIDE SEQUENCE [LARGE SCALE GENOMIC DNA]</scope>
</reference>
<protein>
    <submittedName>
        <fullName evidence="2">Uncharacterized protein</fullName>
    </submittedName>
</protein>
<comment type="caution">
    <text evidence="2">The sequence shown here is derived from an EMBL/GenBank/DDBJ whole genome shotgun (WGS) entry which is preliminary data.</text>
</comment>
<feature type="region of interest" description="Disordered" evidence="1">
    <location>
        <begin position="27"/>
        <end position="60"/>
    </location>
</feature>
<organism evidence="2 3">
    <name type="scientific">Meloidogyne enterolobii</name>
    <name type="common">Root-knot nematode worm</name>
    <name type="synonym">Meloidogyne mayaguensis</name>
    <dbReference type="NCBI Taxonomy" id="390850"/>
    <lineage>
        <taxon>Eukaryota</taxon>
        <taxon>Metazoa</taxon>
        <taxon>Ecdysozoa</taxon>
        <taxon>Nematoda</taxon>
        <taxon>Chromadorea</taxon>
        <taxon>Rhabditida</taxon>
        <taxon>Tylenchina</taxon>
        <taxon>Tylenchomorpha</taxon>
        <taxon>Tylenchoidea</taxon>
        <taxon>Meloidogynidae</taxon>
        <taxon>Meloidogyninae</taxon>
        <taxon>Meloidogyne</taxon>
    </lineage>
</organism>
<evidence type="ECO:0000313" key="2">
    <source>
        <dbReference type="EMBL" id="CAD2179465.1"/>
    </source>
</evidence>
<gene>
    <name evidence="2" type="ORF">MENT_LOCUS31468</name>
</gene>
<evidence type="ECO:0000256" key="1">
    <source>
        <dbReference type="SAM" id="MobiDB-lite"/>
    </source>
</evidence>
<name>A0A6V7VWZ5_MELEN</name>
<sequence>MALINKLETTMLIELKSTLVELQQQQLKEVRGTSNTQTPTSTQNTQQTKTIAKTEGEKKK</sequence>